<feature type="transmembrane region" description="Helical" evidence="19">
    <location>
        <begin position="62"/>
        <end position="81"/>
    </location>
</feature>
<dbReference type="RefSeq" id="WP_039689334.1">
    <property type="nucleotide sequence ID" value="NZ_CP009302.1"/>
</dbReference>
<feature type="transmembrane region" description="Helical" evidence="19">
    <location>
        <begin position="182"/>
        <end position="213"/>
    </location>
</feature>
<evidence type="ECO:0000256" key="1">
    <source>
        <dbReference type="ARBA" id="ARBA00001946"/>
    </source>
</evidence>
<keyword evidence="13 19" id="KW-0472">Membrane</keyword>
<reference evidence="20 21" key="2">
    <citation type="journal article" date="2015" name="Genome Announc.">
        <title>Complete Genome Sequence of Coriobacteriaceae Strain 68-1-3, a Novel Mucus-Degrading Isolate from the Swine Intestinal Tract.</title>
        <authorList>
            <person name="Looft T."/>
            <person name="Bayles D.O."/>
            <person name="Alt D.P."/>
            <person name="Stanton T.B."/>
        </authorList>
    </citation>
    <scope>NUCLEOTIDE SEQUENCE [LARGE SCALE GENOMIC DNA]</scope>
    <source>
        <strain evidence="20 21">68-1-3</strain>
    </source>
</reference>
<feature type="transmembrane region" description="Helical" evidence="19">
    <location>
        <begin position="31"/>
        <end position="55"/>
    </location>
</feature>
<dbReference type="HAMAP" id="MF_00719">
    <property type="entry name" value="CobS"/>
    <property type="match status" value="1"/>
</dbReference>
<dbReference type="InterPro" id="IPR003805">
    <property type="entry name" value="CobS"/>
</dbReference>
<reference evidence="21" key="1">
    <citation type="submission" date="2014-08" db="EMBL/GenBank/DDBJ databases">
        <title>Coriobacteriaceae sp. complete genome.</title>
        <authorList>
            <person name="Looft T."/>
            <person name="Bayles D.O."/>
            <person name="Stanton T.B."/>
        </authorList>
    </citation>
    <scope>NUCLEOTIDE SEQUENCE [LARGE SCALE GENOMIC DNA]</scope>
    <source>
        <strain evidence="21">68-1-3</strain>
    </source>
</reference>
<evidence type="ECO:0000256" key="18">
    <source>
        <dbReference type="ARBA" id="ARBA00049504"/>
    </source>
</evidence>
<dbReference type="UniPathway" id="UPA00148">
    <property type="reaction ID" value="UER00238"/>
</dbReference>
<comment type="pathway">
    <text evidence="3 19">Cofactor biosynthesis; adenosylcobalamin biosynthesis; adenosylcobalamin from cob(II)yrinate a,c-diamide: step 7/7.</text>
</comment>
<evidence type="ECO:0000256" key="4">
    <source>
        <dbReference type="ARBA" id="ARBA00010561"/>
    </source>
</evidence>
<sequence>MSFLRSLAVAFSLFSRIPMPPVAWEPRNMRFVAACMPLVGVPLGALVAAWCGILAHAGASPFLIALGPALIPVAFSGGIHLDGFADVIDAQSSCADQTRKREILKDPHIGAFAVMGVAAYLLASFAFAGQIAFDARTSALAGLVYVMSRATAGFAVASFPRSPEQGMLARERDFAAPSSKPILAALIAAAAASAIALSPVAGSLATAASLLLLARTKRFAEKNFGGMSGDIAGFHLCLCELAYLACIAFSQLAGAA</sequence>
<name>A0A0A8B458_9ACTN</name>
<dbReference type="Pfam" id="PF02654">
    <property type="entry name" value="CobS"/>
    <property type="match status" value="1"/>
</dbReference>
<keyword evidence="8 19" id="KW-0169">Cobalamin biosynthesis</keyword>
<dbReference type="EMBL" id="CP009302">
    <property type="protein sequence ID" value="AJC12190.1"/>
    <property type="molecule type" value="Genomic_DNA"/>
</dbReference>
<evidence type="ECO:0000256" key="6">
    <source>
        <dbReference type="ARBA" id="ARBA00015850"/>
    </source>
</evidence>
<evidence type="ECO:0000313" key="21">
    <source>
        <dbReference type="Proteomes" id="UP000031121"/>
    </source>
</evidence>
<dbReference type="Proteomes" id="UP000031121">
    <property type="component" value="Chromosome"/>
</dbReference>
<evidence type="ECO:0000313" key="20">
    <source>
        <dbReference type="EMBL" id="AJC12190.1"/>
    </source>
</evidence>
<evidence type="ECO:0000256" key="13">
    <source>
        <dbReference type="ARBA" id="ARBA00023136"/>
    </source>
</evidence>
<comment type="catalytic activity">
    <reaction evidence="18 19">
        <text>alpha-ribazole 5'-phosphate + adenosylcob(III)inamide-GDP = adenosylcob(III)alamin 5'-phosphate + GMP + H(+)</text>
        <dbReference type="Rhea" id="RHEA:23560"/>
        <dbReference type="ChEBI" id="CHEBI:15378"/>
        <dbReference type="ChEBI" id="CHEBI:57918"/>
        <dbReference type="ChEBI" id="CHEBI:58115"/>
        <dbReference type="ChEBI" id="CHEBI:60487"/>
        <dbReference type="ChEBI" id="CHEBI:60493"/>
        <dbReference type="EC" id="2.7.8.26"/>
    </reaction>
</comment>
<evidence type="ECO:0000256" key="3">
    <source>
        <dbReference type="ARBA" id="ARBA00004663"/>
    </source>
</evidence>
<keyword evidence="21" id="KW-1185">Reference proteome</keyword>
<evidence type="ECO:0000256" key="19">
    <source>
        <dbReference type="HAMAP-Rule" id="MF_00719"/>
    </source>
</evidence>
<keyword evidence="11 19" id="KW-0460">Magnesium</keyword>
<accession>A0A0A8B458</accession>
<protein>
    <recommendedName>
        <fullName evidence="6 19">Adenosylcobinamide-GDP ribazoletransferase</fullName>
        <ecNumber evidence="5 19">2.7.8.26</ecNumber>
    </recommendedName>
    <alternativeName>
        <fullName evidence="16 19">Cobalamin synthase</fullName>
    </alternativeName>
    <alternativeName>
        <fullName evidence="15 19">Cobalamin-5'-phosphate synthase</fullName>
    </alternativeName>
</protein>
<proteinExistence type="inferred from homology"/>
<organism evidence="20 21">
    <name type="scientific">Berryella intestinalis</name>
    <dbReference type="NCBI Taxonomy" id="1531429"/>
    <lineage>
        <taxon>Bacteria</taxon>
        <taxon>Bacillati</taxon>
        <taxon>Actinomycetota</taxon>
        <taxon>Coriobacteriia</taxon>
        <taxon>Eggerthellales</taxon>
        <taxon>Eggerthellaceae</taxon>
        <taxon>Berryella</taxon>
    </lineage>
</organism>
<dbReference type="EC" id="2.7.8.26" evidence="5 19"/>
<dbReference type="OrthoDB" id="9794223at2"/>
<evidence type="ECO:0000256" key="11">
    <source>
        <dbReference type="ARBA" id="ARBA00022842"/>
    </source>
</evidence>
<comment type="catalytic activity">
    <reaction evidence="17 19">
        <text>alpha-ribazole + adenosylcob(III)inamide-GDP = adenosylcob(III)alamin + GMP + H(+)</text>
        <dbReference type="Rhea" id="RHEA:16049"/>
        <dbReference type="ChEBI" id="CHEBI:10329"/>
        <dbReference type="ChEBI" id="CHEBI:15378"/>
        <dbReference type="ChEBI" id="CHEBI:18408"/>
        <dbReference type="ChEBI" id="CHEBI:58115"/>
        <dbReference type="ChEBI" id="CHEBI:60487"/>
        <dbReference type="EC" id="2.7.8.26"/>
    </reaction>
</comment>
<dbReference type="KEGG" id="cbac:JI75_05425"/>
<evidence type="ECO:0000256" key="9">
    <source>
        <dbReference type="ARBA" id="ARBA00022679"/>
    </source>
</evidence>
<evidence type="ECO:0000256" key="8">
    <source>
        <dbReference type="ARBA" id="ARBA00022573"/>
    </source>
</evidence>
<evidence type="ECO:0000256" key="7">
    <source>
        <dbReference type="ARBA" id="ARBA00022475"/>
    </source>
</evidence>
<evidence type="ECO:0000256" key="2">
    <source>
        <dbReference type="ARBA" id="ARBA00004651"/>
    </source>
</evidence>
<dbReference type="GO" id="GO:0009236">
    <property type="term" value="P:cobalamin biosynthetic process"/>
    <property type="evidence" value="ECO:0007669"/>
    <property type="project" value="UniProtKB-UniRule"/>
</dbReference>
<comment type="subcellular location">
    <subcellularLocation>
        <location evidence="2 19">Cell membrane</location>
        <topology evidence="2 19">Multi-pass membrane protein</topology>
    </subcellularLocation>
</comment>
<dbReference type="PANTHER" id="PTHR34148:SF1">
    <property type="entry name" value="ADENOSYLCOBINAMIDE-GDP RIBAZOLETRANSFERASE"/>
    <property type="match status" value="1"/>
</dbReference>
<dbReference type="STRING" id="1531429.JI75_05425"/>
<evidence type="ECO:0000256" key="12">
    <source>
        <dbReference type="ARBA" id="ARBA00022989"/>
    </source>
</evidence>
<comment type="similarity">
    <text evidence="4 19">Belongs to the CobS family.</text>
</comment>
<keyword evidence="9 19" id="KW-0808">Transferase</keyword>
<dbReference type="HOGENOM" id="CLU_057426_1_2_11"/>
<evidence type="ECO:0000256" key="10">
    <source>
        <dbReference type="ARBA" id="ARBA00022692"/>
    </source>
</evidence>
<feature type="transmembrane region" description="Helical" evidence="19">
    <location>
        <begin position="234"/>
        <end position="253"/>
    </location>
</feature>
<dbReference type="GO" id="GO:0008818">
    <property type="term" value="F:cobalamin 5'-phosphate synthase activity"/>
    <property type="evidence" value="ECO:0007669"/>
    <property type="project" value="UniProtKB-UniRule"/>
</dbReference>
<keyword evidence="12 19" id="KW-1133">Transmembrane helix</keyword>
<dbReference type="GO" id="GO:0005886">
    <property type="term" value="C:plasma membrane"/>
    <property type="evidence" value="ECO:0007669"/>
    <property type="project" value="UniProtKB-SubCell"/>
</dbReference>
<feature type="transmembrane region" description="Helical" evidence="19">
    <location>
        <begin position="109"/>
        <end position="128"/>
    </location>
</feature>
<dbReference type="AlphaFoldDB" id="A0A0A8B458"/>
<evidence type="ECO:0000256" key="5">
    <source>
        <dbReference type="ARBA" id="ARBA00013200"/>
    </source>
</evidence>
<comment type="function">
    <text evidence="14 19">Joins adenosylcobinamide-GDP and alpha-ribazole to generate adenosylcobalamin (Ado-cobalamin). Also synthesizes adenosylcobalamin 5'-phosphate from adenosylcobinamide-GDP and alpha-ribazole 5'-phosphate.</text>
</comment>
<evidence type="ECO:0000256" key="15">
    <source>
        <dbReference type="ARBA" id="ARBA00032605"/>
    </source>
</evidence>
<gene>
    <name evidence="19" type="primary">cobS</name>
    <name evidence="20" type="ORF">JI75_05425</name>
</gene>
<evidence type="ECO:0000256" key="17">
    <source>
        <dbReference type="ARBA" id="ARBA00048623"/>
    </source>
</evidence>
<keyword evidence="10 19" id="KW-0812">Transmembrane</keyword>
<evidence type="ECO:0000256" key="16">
    <source>
        <dbReference type="ARBA" id="ARBA00032853"/>
    </source>
</evidence>
<comment type="cofactor">
    <cofactor evidence="1 19">
        <name>Mg(2+)</name>
        <dbReference type="ChEBI" id="CHEBI:18420"/>
    </cofactor>
</comment>
<dbReference type="PANTHER" id="PTHR34148">
    <property type="entry name" value="ADENOSYLCOBINAMIDE-GDP RIBAZOLETRANSFERASE"/>
    <property type="match status" value="1"/>
</dbReference>
<evidence type="ECO:0000256" key="14">
    <source>
        <dbReference type="ARBA" id="ARBA00025228"/>
    </source>
</evidence>
<keyword evidence="7 19" id="KW-1003">Cell membrane</keyword>
<dbReference type="GO" id="GO:0051073">
    <property type="term" value="F:adenosylcobinamide-GDP ribazoletransferase activity"/>
    <property type="evidence" value="ECO:0007669"/>
    <property type="project" value="UniProtKB-UniRule"/>
</dbReference>